<gene>
    <name evidence="2" type="ORF">STA1M1_19190</name>
</gene>
<dbReference type="PANTHER" id="PTHR33164:SF89">
    <property type="entry name" value="MARR FAMILY REGULATORY PROTEIN"/>
    <property type="match status" value="1"/>
</dbReference>
<comment type="caution">
    <text evidence="2">The sequence shown here is derived from an EMBL/GenBank/DDBJ whole genome shotgun (WGS) entry which is preliminary data.</text>
</comment>
<sequence>MAEDSAPHGTAPIQPESVSDATLRGLIGYSMKRAFMVIRADLARTLEPFELRMMTFTALTLVADNPGLSQSQLAQAMAVERPNLVVIVDELETRGLITRDRVPTDRRTYALHITSEGAQLLARATRAVHQHENGIMGKLTAEEEAALIATLKRIEASGGRS</sequence>
<dbReference type="EMBL" id="BROH01000005">
    <property type="protein sequence ID" value="GKY88050.1"/>
    <property type="molecule type" value="Genomic_DNA"/>
</dbReference>
<dbReference type="PRINTS" id="PR00598">
    <property type="entry name" value="HTHMARR"/>
</dbReference>
<dbReference type="RefSeq" id="WP_281842069.1">
    <property type="nucleotide sequence ID" value="NZ_BROH01000005.1"/>
</dbReference>
<dbReference type="SUPFAM" id="SSF46785">
    <property type="entry name" value="Winged helix' DNA-binding domain"/>
    <property type="match status" value="1"/>
</dbReference>
<dbReference type="InterPro" id="IPR036390">
    <property type="entry name" value="WH_DNA-bd_sf"/>
</dbReference>
<name>A0ABQ5LST3_9RHOB</name>
<reference evidence="2" key="1">
    <citation type="journal article" date="2023" name="Int. J. Syst. Evol. Microbiol.">
        <title>Sinisalibacter aestuarii sp. nov., isolated from estuarine sediment of the Arakawa River.</title>
        <authorList>
            <person name="Arafat S.T."/>
            <person name="Hirano S."/>
            <person name="Sato A."/>
            <person name="Takeuchi K."/>
            <person name="Yasuda T."/>
            <person name="Terahara T."/>
            <person name="Hamada M."/>
            <person name="Kobayashi T."/>
        </authorList>
    </citation>
    <scope>NUCLEOTIDE SEQUENCE</scope>
    <source>
        <strain evidence="2">B-399</strain>
    </source>
</reference>
<keyword evidence="3" id="KW-1185">Reference proteome</keyword>
<dbReference type="InterPro" id="IPR036388">
    <property type="entry name" value="WH-like_DNA-bd_sf"/>
</dbReference>
<dbReference type="InterPro" id="IPR000835">
    <property type="entry name" value="HTH_MarR-typ"/>
</dbReference>
<evidence type="ECO:0000259" key="1">
    <source>
        <dbReference type="PROSITE" id="PS50995"/>
    </source>
</evidence>
<accession>A0ABQ5LST3</accession>
<dbReference type="SMART" id="SM00347">
    <property type="entry name" value="HTH_MARR"/>
    <property type="match status" value="1"/>
</dbReference>
<evidence type="ECO:0000313" key="2">
    <source>
        <dbReference type="EMBL" id="GKY88050.1"/>
    </source>
</evidence>
<dbReference type="Pfam" id="PF12802">
    <property type="entry name" value="MarR_2"/>
    <property type="match status" value="1"/>
</dbReference>
<proteinExistence type="predicted"/>
<organism evidence="2 3">
    <name type="scientific">Sinisalibacter aestuarii</name>
    <dbReference type="NCBI Taxonomy" id="2949426"/>
    <lineage>
        <taxon>Bacteria</taxon>
        <taxon>Pseudomonadati</taxon>
        <taxon>Pseudomonadota</taxon>
        <taxon>Alphaproteobacteria</taxon>
        <taxon>Rhodobacterales</taxon>
        <taxon>Roseobacteraceae</taxon>
        <taxon>Sinisalibacter</taxon>
    </lineage>
</organism>
<protein>
    <submittedName>
        <fullName evidence="2">Transcriptional regulator</fullName>
    </submittedName>
</protein>
<dbReference type="PANTHER" id="PTHR33164">
    <property type="entry name" value="TRANSCRIPTIONAL REGULATOR, MARR FAMILY"/>
    <property type="match status" value="1"/>
</dbReference>
<dbReference type="PROSITE" id="PS50995">
    <property type="entry name" value="HTH_MARR_2"/>
    <property type="match status" value="1"/>
</dbReference>
<dbReference type="Proteomes" id="UP001144205">
    <property type="component" value="Unassembled WGS sequence"/>
</dbReference>
<dbReference type="InterPro" id="IPR039422">
    <property type="entry name" value="MarR/SlyA-like"/>
</dbReference>
<feature type="domain" description="HTH marR-type" evidence="1">
    <location>
        <begin position="24"/>
        <end position="156"/>
    </location>
</feature>
<dbReference type="Gene3D" id="1.10.10.10">
    <property type="entry name" value="Winged helix-like DNA-binding domain superfamily/Winged helix DNA-binding domain"/>
    <property type="match status" value="1"/>
</dbReference>
<evidence type="ECO:0000313" key="3">
    <source>
        <dbReference type="Proteomes" id="UP001144205"/>
    </source>
</evidence>